<feature type="domain" description="PD-(D/E)XK endonuclease-like" evidence="1">
    <location>
        <begin position="22"/>
        <end position="242"/>
    </location>
</feature>
<proteinExistence type="predicted"/>
<dbReference type="Proteomes" id="UP000177797">
    <property type="component" value="Unassembled WGS sequence"/>
</dbReference>
<gene>
    <name evidence="2" type="ORF">A2938_03070</name>
</gene>
<dbReference type="EMBL" id="MHSA01000019">
    <property type="protein sequence ID" value="OHA34031.1"/>
    <property type="molecule type" value="Genomic_DNA"/>
</dbReference>
<dbReference type="AlphaFoldDB" id="A0A1G2NF72"/>
<accession>A0A1G2NF72</accession>
<comment type="caution">
    <text evidence="2">The sequence shown here is derived from an EMBL/GenBank/DDBJ whole genome shotgun (WGS) entry which is preliminary data.</text>
</comment>
<reference evidence="2 3" key="1">
    <citation type="journal article" date="2016" name="Nat. Commun.">
        <title>Thousands of microbial genomes shed light on interconnected biogeochemical processes in an aquifer system.</title>
        <authorList>
            <person name="Anantharaman K."/>
            <person name="Brown C.T."/>
            <person name="Hug L.A."/>
            <person name="Sharon I."/>
            <person name="Castelle C.J."/>
            <person name="Probst A.J."/>
            <person name="Thomas B.C."/>
            <person name="Singh A."/>
            <person name="Wilkins M.J."/>
            <person name="Karaoz U."/>
            <person name="Brodie E.L."/>
            <person name="Williams K.H."/>
            <person name="Hubbard S.S."/>
            <person name="Banfield J.F."/>
        </authorList>
    </citation>
    <scope>NUCLEOTIDE SEQUENCE [LARGE SCALE GENOMIC DNA]</scope>
</reference>
<evidence type="ECO:0000313" key="3">
    <source>
        <dbReference type="Proteomes" id="UP000177797"/>
    </source>
</evidence>
<evidence type="ECO:0000313" key="2">
    <source>
        <dbReference type="EMBL" id="OHA34031.1"/>
    </source>
</evidence>
<sequence length="278" mass="31802">MSDYYKPHRRAEWNYGGPNWKLSRSKIDLFLECPRCFYTDNKLGVARPPGFPFSLNSAVDKLLKKEFDSHRAKGSAHPFMKKYGIDAVPLQHTKIEEWRDSLRAGIAFRHAPTGFLVRGGVDDVWVRPNGELIVVDYKATAKDGEVNLDAEWQDGYKRQMEVYQWLFRQNGFHVSDTGYFVYVNGKTDREAFDARLEFDVSVIPYVGKTDWIEPTLAEIKKCLDSENQPAPAEHCDYCNYRRAVAEVSQNAANGLVSVKKLPHQNIGKNSSTEKPTLF</sequence>
<name>A0A1G2NF72_9BACT</name>
<protein>
    <recommendedName>
        <fullName evidence="1">PD-(D/E)XK endonuclease-like domain-containing protein</fullName>
    </recommendedName>
</protein>
<dbReference type="Gene3D" id="3.90.320.10">
    <property type="match status" value="1"/>
</dbReference>
<dbReference type="Pfam" id="PF12705">
    <property type="entry name" value="PDDEXK_1"/>
    <property type="match status" value="1"/>
</dbReference>
<evidence type="ECO:0000259" key="1">
    <source>
        <dbReference type="Pfam" id="PF12705"/>
    </source>
</evidence>
<dbReference type="InterPro" id="IPR011604">
    <property type="entry name" value="PDDEXK-like_dom_sf"/>
</dbReference>
<dbReference type="InterPro" id="IPR038726">
    <property type="entry name" value="PDDEXK_AddAB-type"/>
</dbReference>
<organism evidence="2 3">
    <name type="scientific">Candidatus Taylorbacteria bacterium RIFCSPLOWO2_01_FULL_48_100</name>
    <dbReference type="NCBI Taxonomy" id="1802322"/>
    <lineage>
        <taxon>Bacteria</taxon>
        <taxon>Candidatus Tayloriibacteriota</taxon>
    </lineage>
</organism>